<keyword evidence="6" id="KW-0530">Neurotransmitter biosynthesis</keyword>
<comment type="similarity">
    <text evidence="2 13">Belongs to the sodium:solute symporter (SSF) (TC 2.A.21) family.</text>
</comment>
<protein>
    <submittedName>
        <fullName evidence="15">Uncharacterized protein</fullName>
    </submittedName>
</protein>
<feature type="transmembrane region" description="Helical" evidence="14">
    <location>
        <begin position="159"/>
        <end position="184"/>
    </location>
</feature>
<dbReference type="GO" id="GO:0008292">
    <property type="term" value="P:acetylcholine biosynthetic process"/>
    <property type="evidence" value="ECO:0007669"/>
    <property type="project" value="TreeGrafter"/>
</dbReference>
<dbReference type="GO" id="GO:0005886">
    <property type="term" value="C:plasma membrane"/>
    <property type="evidence" value="ECO:0007669"/>
    <property type="project" value="TreeGrafter"/>
</dbReference>
<dbReference type="Gene3D" id="1.20.1730.10">
    <property type="entry name" value="Sodium/glucose cotransporter"/>
    <property type="match status" value="1"/>
</dbReference>
<feature type="transmembrane region" description="Helical" evidence="14">
    <location>
        <begin position="115"/>
        <end position="132"/>
    </location>
</feature>
<evidence type="ECO:0000256" key="11">
    <source>
        <dbReference type="ARBA" id="ARBA00023180"/>
    </source>
</evidence>
<dbReference type="PROSITE" id="PS50283">
    <property type="entry name" value="NA_SOLUT_SYMP_3"/>
    <property type="match status" value="1"/>
</dbReference>
<proteinExistence type="inferred from homology"/>
<dbReference type="GeneTree" id="ENSGT00940000163454"/>
<evidence type="ECO:0000256" key="6">
    <source>
        <dbReference type="ARBA" id="ARBA00022979"/>
    </source>
</evidence>
<evidence type="ECO:0000256" key="10">
    <source>
        <dbReference type="ARBA" id="ARBA00023136"/>
    </source>
</evidence>
<dbReference type="Proteomes" id="UP000694565">
    <property type="component" value="Unplaced"/>
</dbReference>
<keyword evidence="5" id="KW-0769">Symport</keyword>
<evidence type="ECO:0000313" key="16">
    <source>
        <dbReference type="Proteomes" id="UP000694565"/>
    </source>
</evidence>
<sequence length="233" mass="25341">MILPIALNHLTPTFVSITGTGAISAAVMSSADSALISIASIFTCNIYKSILRPQASQREIQWVIRATVVVAGLIGTSLTNIKNSIILLVFLCYEVSYILIFSQLVCALFFKMSNFYGAAAGWLIGLVLRLLSGEPALGLAPVIHFPGCTLEDGSYVQYYPVKTICMLSAMAANPLFSYLAAVLFNKGLLPEKWDVFKLKAQDSADAKRCDEKEALDETESPRDILEPMITTTC</sequence>
<accession>A0A8C3AUW9</accession>
<evidence type="ECO:0000256" key="3">
    <source>
        <dbReference type="ARBA" id="ARBA00022448"/>
    </source>
</evidence>
<keyword evidence="7 14" id="KW-1133">Transmembrane helix</keyword>
<evidence type="ECO:0000256" key="2">
    <source>
        <dbReference type="ARBA" id="ARBA00006434"/>
    </source>
</evidence>
<evidence type="ECO:0000256" key="12">
    <source>
        <dbReference type="ARBA" id="ARBA00023201"/>
    </source>
</evidence>
<dbReference type="InterPro" id="IPR001734">
    <property type="entry name" value="Na/solute_symporter"/>
</dbReference>
<evidence type="ECO:0000256" key="1">
    <source>
        <dbReference type="ARBA" id="ARBA00004141"/>
    </source>
</evidence>
<evidence type="ECO:0000256" key="4">
    <source>
        <dbReference type="ARBA" id="ARBA00022692"/>
    </source>
</evidence>
<evidence type="ECO:0000256" key="5">
    <source>
        <dbReference type="ARBA" id="ARBA00022847"/>
    </source>
</evidence>
<organism evidence="15 16">
    <name type="scientific">Cyclopterus lumpus</name>
    <name type="common">Lumpsucker</name>
    <dbReference type="NCBI Taxonomy" id="8103"/>
    <lineage>
        <taxon>Eukaryota</taxon>
        <taxon>Metazoa</taxon>
        <taxon>Chordata</taxon>
        <taxon>Craniata</taxon>
        <taxon>Vertebrata</taxon>
        <taxon>Euteleostomi</taxon>
        <taxon>Actinopterygii</taxon>
        <taxon>Neopterygii</taxon>
        <taxon>Teleostei</taxon>
        <taxon>Neoteleostei</taxon>
        <taxon>Acanthomorphata</taxon>
        <taxon>Eupercaria</taxon>
        <taxon>Perciformes</taxon>
        <taxon>Cottioidei</taxon>
        <taxon>Cottales</taxon>
        <taxon>Cyclopteridae</taxon>
        <taxon>Cyclopterus</taxon>
    </lineage>
</organism>
<keyword evidence="10 14" id="KW-0472">Membrane</keyword>
<dbReference type="AlphaFoldDB" id="A0A8C3AUW9"/>
<keyword evidence="4 14" id="KW-0812">Transmembrane</keyword>
<keyword evidence="11" id="KW-0325">Glycoprotein</keyword>
<comment type="subcellular location">
    <subcellularLocation>
        <location evidence="1">Membrane</location>
        <topology evidence="1">Multi-pass membrane protein</topology>
    </subcellularLocation>
</comment>
<keyword evidence="12" id="KW-0739">Sodium transport</keyword>
<evidence type="ECO:0000256" key="9">
    <source>
        <dbReference type="ARBA" id="ARBA00023065"/>
    </source>
</evidence>
<feature type="transmembrane region" description="Helical" evidence="14">
    <location>
        <begin position="85"/>
        <end position="110"/>
    </location>
</feature>
<dbReference type="Ensembl" id="ENSCLMT00005047839.1">
    <property type="protein sequence ID" value="ENSCLMP00005046239.1"/>
    <property type="gene ID" value="ENSCLMG00005021298.1"/>
</dbReference>
<dbReference type="InterPro" id="IPR038377">
    <property type="entry name" value="Na/Glc_symporter_sf"/>
</dbReference>
<keyword evidence="8" id="KW-0915">Sodium</keyword>
<evidence type="ECO:0000313" key="15">
    <source>
        <dbReference type="Ensembl" id="ENSCLMP00005046239.1"/>
    </source>
</evidence>
<reference evidence="15" key="1">
    <citation type="submission" date="2025-08" db="UniProtKB">
        <authorList>
            <consortium name="Ensembl"/>
        </authorList>
    </citation>
    <scope>IDENTIFICATION</scope>
</reference>
<dbReference type="PANTHER" id="PTHR45897:SF5">
    <property type="entry name" value="HIGH AFFINITY CHOLINE TRANSPORTER 1"/>
    <property type="match status" value="1"/>
</dbReference>
<keyword evidence="3" id="KW-0813">Transport</keyword>
<keyword evidence="9" id="KW-0406">Ion transport</keyword>
<dbReference type="PANTHER" id="PTHR45897">
    <property type="entry name" value="HIGH-AFFINITY CHOLINE TRANSPORTER 1"/>
    <property type="match status" value="1"/>
</dbReference>
<evidence type="ECO:0000256" key="13">
    <source>
        <dbReference type="RuleBase" id="RU362091"/>
    </source>
</evidence>
<evidence type="ECO:0000256" key="8">
    <source>
        <dbReference type="ARBA" id="ARBA00023053"/>
    </source>
</evidence>
<evidence type="ECO:0000256" key="7">
    <source>
        <dbReference type="ARBA" id="ARBA00022989"/>
    </source>
</evidence>
<dbReference type="Pfam" id="PF00474">
    <property type="entry name" value="SSF"/>
    <property type="match status" value="1"/>
</dbReference>
<reference evidence="15" key="2">
    <citation type="submission" date="2025-09" db="UniProtKB">
        <authorList>
            <consortium name="Ensembl"/>
        </authorList>
    </citation>
    <scope>IDENTIFICATION</scope>
</reference>
<dbReference type="GO" id="GO:0005307">
    <property type="term" value="F:choline:sodium symporter activity"/>
    <property type="evidence" value="ECO:0007669"/>
    <property type="project" value="TreeGrafter"/>
</dbReference>
<name>A0A8C3AUW9_CYCLU</name>
<keyword evidence="16" id="KW-1185">Reference proteome</keyword>
<feature type="transmembrane region" description="Helical" evidence="14">
    <location>
        <begin position="62"/>
        <end position="79"/>
    </location>
</feature>
<feature type="transmembrane region" description="Helical" evidence="14">
    <location>
        <begin position="20"/>
        <end position="42"/>
    </location>
</feature>
<evidence type="ECO:0000256" key="14">
    <source>
        <dbReference type="SAM" id="Phobius"/>
    </source>
</evidence>
<dbReference type="InterPro" id="IPR052244">
    <property type="entry name" value="Choline_transporter"/>
</dbReference>